<evidence type="ECO:0000256" key="7">
    <source>
        <dbReference type="ARBA" id="ARBA00023098"/>
    </source>
</evidence>
<keyword evidence="4 14" id="KW-0812">Transmembrane</keyword>
<dbReference type="PANTHER" id="PTHR11157">
    <property type="entry name" value="FATTY ACID ACYL TRANSFERASE-RELATED"/>
    <property type="match status" value="1"/>
</dbReference>
<evidence type="ECO:0000256" key="5">
    <source>
        <dbReference type="ARBA" id="ARBA00022832"/>
    </source>
</evidence>
<dbReference type="InterPro" id="IPR030457">
    <property type="entry name" value="ELO_CS"/>
</dbReference>
<keyword evidence="10 14" id="KW-0325">Glycoprotein</keyword>
<evidence type="ECO:0000256" key="3">
    <source>
        <dbReference type="ARBA" id="ARBA00022679"/>
    </source>
</evidence>
<sequence length="267" mass="31301">MNETDNYQQLTLTEYNFERHFDESLAIEWMQENWRKAFVFCGLYAALVFGGQHFMKDRPKLDLRRPMIVWSLSLAIFSIVGAVRTGFYMVYILRTYGFKQSVCHQSFYYGPVTKFWAYAFVVSKAPELGDTAFIVLRKQRLIFLHWYHHMTVLLYSWYSYKDQVAGGGWFMTMNYMVHAMMYSYYATRAAGYRVPKSCAMVITSAQMAQMAMGLTVVALVYQWMQDGDCTSYLDNIVWASLMYLSYLVLFASFFYKTYFKGSKVKAA</sequence>
<protein>
    <recommendedName>
        <fullName evidence="14">Elongation of very long chain fatty acids protein 6</fullName>
        <ecNumber evidence="14">2.3.1.199</ecNumber>
    </recommendedName>
    <alternativeName>
        <fullName evidence="14">3-keto acyl-CoA synthase ELOVL6</fullName>
    </alternativeName>
    <alternativeName>
        <fullName evidence="14">ELOVL fatty acid elongase 6</fullName>
        <shortName evidence="14">ELOVL FA elongase 6</shortName>
    </alternativeName>
    <alternativeName>
        <fullName evidence="14">Very long chain 3-ketoacyl-CoA synthase 6</fullName>
    </alternativeName>
    <alternativeName>
        <fullName evidence="14">Very long chain 3-oxoacyl-CoA synthase 6</fullName>
    </alternativeName>
</protein>
<evidence type="ECO:0000313" key="17">
    <source>
        <dbReference type="RefSeq" id="XP_012683004.2"/>
    </source>
</evidence>
<comment type="pathway">
    <text evidence="14">Lipid metabolism; fatty acid biosynthesis.</text>
</comment>
<dbReference type="GO" id="GO:0034626">
    <property type="term" value="P:fatty acid elongation, polyunsaturated fatty acid"/>
    <property type="evidence" value="ECO:0007669"/>
    <property type="project" value="TreeGrafter"/>
</dbReference>
<dbReference type="GeneID" id="105900289"/>
<evidence type="ECO:0000256" key="10">
    <source>
        <dbReference type="ARBA" id="ARBA00023180"/>
    </source>
</evidence>
<feature type="transmembrane region" description="Helical" evidence="14 15">
    <location>
        <begin position="198"/>
        <end position="224"/>
    </location>
</feature>
<reference evidence="17" key="1">
    <citation type="submission" date="2025-08" db="UniProtKB">
        <authorList>
            <consortium name="RefSeq"/>
        </authorList>
    </citation>
    <scope>IDENTIFICATION</scope>
</reference>
<dbReference type="EC" id="2.3.1.199" evidence="14"/>
<comment type="similarity">
    <text evidence="14">Belongs to the ELO family. ELOVL6 subfamily.</text>
</comment>
<feature type="transmembrane region" description="Helical" evidence="14 15">
    <location>
        <begin position="166"/>
        <end position="186"/>
    </location>
</feature>
<dbReference type="GO" id="GO:0035338">
    <property type="term" value="P:long-chain fatty-acyl-CoA biosynthetic process"/>
    <property type="evidence" value="ECO:0007669"/>
    <property type="project" value="UniProtKB-UniRule"/>
</dbReference>
<comment type="PTM">
    <text evidence="14">N-Glycosylated.</text>
</comment>
<evidence type="ECO:0000256" key="8">
    <source>
        <dbReference type="ARBA" id="ARBA00023136"/>
    </source>
</evidence>
<evidence type="ECO:0000256" key="15">
    <source>
        <dbReference type="RuleBase" id="RU361115"/>
    </source>
</evidence>
<evidence type="ECO:0000256" key="4">
    <source>
        <dbReference type="ARBA" id="ARBA00022692"/>
    </source>
</evidence>
<evidence type="ECO:0000313" key="16">
    <source>
        <dbReference type="Proteomes" id="UP000515152"/>
    </source>
</evidence>
<dbReference type="GO" id="GO:0030148">
    <property type="term" value="P:sphingolipid biosynthetic process"/>
    <property type="evidence" value="ECO:0007669"/>
    <property type="project" value="TreeGrafter"/>
</dbReference>
<comment type="subcellular location">
    <subcellularLocation>
        <location evidence="14">Endoplasmic reticulum membrane</location>
        <topology evidence="14">Multi-pass membrane protein</topology>
    </subcellularLocation>
    <subcellularLocation>
        <location evidence="1">Membrane</location>
        <topology evidence="1">Multi-pass membrane protein</topology>
    </subcellularLocation>
</comment>
<keyword evidence="2 14" id="KW-0444">Lipid biosynthesis</keyword>
<dbReference type="Pfam" id="PF01151">
    <property type="entry name" value="ELO"/>
    <property type="match status" value="1"/>
</dbReference>
<dbReference type="Proteomes" id="UP000515152">
    <property type="component" value="Chromosome 13"/>
</dbReference>
<evidence type="ECO:0000256" key="13">
    <source>
        <dbReference type="ARBA" id="ARBA00048904"/>
    </source>
</evidence>
<comment type="function">
    <text evidence="14">Catalyzes the first and rate-limiting reaction of the four reactions that constitute the long-chain fatty acids elongation cycle. This endoplasmic reticulum-bound enzymatic process allows the addition of 2 carbons to the chain of long- and very long-chain fatty acids (VLCFAs) per cycle. Condensing enzyme that elongates fatty acids with 12, 14 and 16 carbons with higher activity toward C16:0 acyl-CoAs. Catalyzes the synthesis of unsaturated C16 long chain fatty acids and, to a lesser extent, C18:0 and those with low desaturation degree. May participate to the production of saturated and monounsaturated VLCFAs of different chain lengths that are involved in multiple biological processes as precursors of membrane lipids and lipid mediators.</text>
</comment>
<keyword evidence="3 14" id="KW-0808">Transferase</keyword>
<gene>
    <name evidence="17" type="primary">elovl6l</name>
    <name evidence="14" type="synonym">ELOVL6</name>
</gene>
<dbReference type="HAMAP" id="MF_03206">
    <property type="entry name" value="VLCF_elongase_6"/>
    <property type="match status" value="1"/>
</dbReference>
<dbReference type="UniPathway" id="UPA00094"/>
<proteinExistence type="inferred from homology"/>
<dbReference type="GO" id="GO:0019367">
    <property type="term" value="P:fatty acid elongation, saturated fatty acid"/>
    <property type="evidence" value="ECO:0007669"/>
    <property type="project" value="UniProtKB-UniRule"/>
</dbReference>
<keyword evidence="5 14" id="KW-0276">Fatty acid metabolism</keyword>
<dbReference type="GO" id="GO:0034625">
    <property type="term" value="P:fatty acid elongation, monounsaturated fatty acid"/>
    <property type="evidence" value="ECO:0007669"/>
    <property type="project" value="UniProtKB-UniRule"/>
</dbReference>
<dbReference type="PANTHER" id="PTHR11157:SF68">
    <property type="entry name" value="ELONGATION OF VERY LONG CHAIN FATTY ACIDS PROTEIN 3"/>
    <property type="match status" value="1"/>
</dbReference>
<dbReference type="AlphaFoldDB" id="A0A6P3VWN1"/>
<comment type="caution">
    <text evidence="14">Lacks conserved residue(s) required for the propagation of feature annotation.</text>
</comment>
<dbReference type="InterPro" id="IPR033675">
    <property type="entry name" value="ELOVL6"/>
</dbReference>
<evidence type="ECO:0000256" key="12">
    <source>
        <dbReference type="ARBA" id="ARBA00048706"/>
    </source>
</evidence>
<dbReference type="OrthoDB" id="10259681at2759"/>
<keyword evidence="7 14" id="KW-0443">Lipid metabolism</keyword>
<comment type="catalytic activity">
    <reaction evidence="13">
        <text>tetradecanoyl-CoA + malonyl-CoA + H(+) = 3-oxohexadecanoyl-CoA + CO2 + CoA</text>
        <dbReference type="Rhea" id="RHEA:39167"/>
        <dbReference type="ChEBI" id="CHEBI:15378"/>
        <dbReference type="ChEBI" id="CHEBI:16526"/>
        <dbReference type="ChEBI" id="CHEBI:57287"/>
        <dbReference type="ChEBI" id="CHEBI:57349"/>
        <dbReference type="ChEBI" id="CHEBI:57384"/>
        <dbReference type="ChEBI" id="CHEBI:57385"/>
    </reaction>
    <physiologicalReaction direction="left-to-right" evidence="13">
        <dbReference type="Rhea" id="RHEA:39168"/>
    </physiologicalReaction>
</comment>
<feature type="transmembrane region" description="Helical" evidence="14 15">
    <location>
        <begin position="67"/>
        <end position="91"/>
    </location>
</feature>
<evidence type="ECO:0000256" key="1">
    <source>
        <dbReference type="ARBA" id="ARBA00004141"/>
    </source>
</evidence>
<name>A0A6P3VWN1_CLUHA</name>
<accession>A0A6P3VWN1</accession>
<dbReference type="KEGG" id="char:105900289"/>
<organism evidence="16 17">
    <name type="scientific">Clupea harengus</name>
    <name type="common">Atlantic herring</name>
    <dbReference type="NCBI Taxonomy" id="7950"/>
    <lineage>
        <taxon>Eukaryota</taxon>
        <taxon>Metazoa</taxon>
        <taxon>Chordata</taxon>
        <taxon>Craniata</taxon>
        <taxon>Vertebrata</taxon>
        <taxon>Euteleostomi</taxon>
        <taxon>Actinopterygii</taxon>
        <taxon>Neopterygii</taxon>
        <taxon>Teleostei</taxon>
        <taxon>Clupei</taxon>
        <taxon>Clupeiformes</taxon>
        <taxon>Clupeoidei</taxon>
        <taxon>Clupeidae</taxon>
        <taxon>Clupea</taxon>
    </lineage>
</organism>
<keyword evidence="16" id="KW-1185">Reference proteome</keyword>
<dbReference type="GO" id="GO:0005789">
    <property type="term" value="C:endoplasmic reticulum membrane"/>
    <property type="evidence" value="ECO:0007669"/>
    <property type="project" value="UniProtKB-SubCell"/>
</dbReference>
<dbReference type="GO" id="GO:0042761">
    <property type="term" value="P:very long-chain fatty acid biosynthetic process"/>
    <property type="evidence" value="ECO:0007669"/>
    <property type="project" value="InterPro"/>
</dbReference>
<comment type="catalytic activity">
    <reaction evidence="11">
        <text>dodecanoyl-CoA + malonyl-CoA + H(+) = 3-oxotetradecanoyl-CoA + CO2 + CoA</text>
        <dbReference type="Rhea" id="RHEA:60140"/>
        <dbReference type="ChEBI" id="CHEBI:15378"/>
        <dbReference type="ChEBI" id="CHEBI:16526"/>
        <dbReference type="ChEBI" id="CHEBI:57287"/>
        <dbReference type="ChEBI" id="CHEBI:57375"/>
        <dbReference type="ChEBI" id="CHEBI:57384"/>
        <dbReference type="ChEBI" id="CHEBI:62543"/>
    </reaction>
    <physiologicalReaction direction="left-to-right" evidence="11">
        <dbReference type="Rhea" id="RHEA:60141"/>
    </physiologicalReaction>
</comment>
<feature type="transmembrane region" description="Helical" evidence="14 15">
    <location>
        <begin position="37"/>
        <end position="55"/>
    </location>
</feature>
<feature type="transmembrane region" description="Helical" evidence="14 15">
    <location>
        <begin position="141"/>
        <end position="160"/>
    </location>
</feature>
<evidence type="ECO:0000256" key="6">
    <source>
        <dbReference type="ARBA" id="ARBA00022989"/>
    </source>
</evidence>
<dbReference type="PROSITE" id="PS01188">
    <property type="entry name" value="ELO"/>
    <property type="match status" value="1"/>
</dbReference>
<evidence type="ECO:0000256" key="2">
    <source>
        <dbReference type="ARBA" id="ARBA00022516"/>
    </source>
</evidence>
<keyword evidence="8 14" id="KW-0472">Membrane</keyword>
<evidence type="ECO:0000256" key="11">
    <source>
        <dbReference type="ARBA" id="ARBA00047729"/>
    </source>
</evidence>
<comment type="catalytic activity">
    <reaction evidence="14 15">
        <text>a very-long-chain acyl-CoA + malonyl-CoA + H(+) = a very-long-chain 3-oxoacyl-CoA + CO2 + CoA</text>
        <dbReference type="Rhea" id="RHEA:32727"/>
        <dbReference type="ChEBI" id="CHEBI:15378"/>
        <dbReference type="ChEBI" id="CHEBI:16526"/>
        <dbReference type="ChEBI" id="CHEBI:57287"/>
        <dbReference type="ChEBI" id="CHEBI:57384"/>
        <dbReference type="ChEBI" id="CHEBI:90725"/>
        <dbReference type="ChEBI" id="CHEBI:90736"/>
        <dbReference type="EC" id="2.3.1.199"/>
    </reaction>
</comment>
<feature type="transmembrane region" description="Helical" evidence="14 15">
    <location>
        <begin position="236"/>
        <end position="255"/>
    </location>
</feature>
<keyword evidence="14" id="KW-0256">Endoplasmic reticulum</keyword>
<comment type="catalytic activity">
    <reaction evidence="12">
        <text>hexadecanoyl-CoA + malonyl-CoA + H(+) = 3-oxooctadecanoyl-CoA + CO2 + CoA</text>
        <dbReference type="Rhea" id="RHEA:35315"/>
        <dbReference type="ChEBI" id="CHEBI:15378"/>
        <dbReference type="ChEBI" id="CHEBI:16526"/>
        <dbReference type="ChEBI" id="CHEBI:57287"/>
        <dbReference type="ChEBI" id="CHEBI:57379"/>
        <dbReference type="ChEBI" id="CHEBI:57384"/>
        <dbReference type="ChEBI" id="CHEBI:71407"/>
    </reaction>
    <physiologicalReaction direction="left-to-right" evidence="12">
        <dbReference type="Rhea" id="RHEA:35316"/>
    </physiologicalReaction>
</comment>
<keyword evidence="6 14" id="KW-1133">Transmembrane helix</keyword>
<evidence type="ECO:0000256" key="9">
    <source>
        <dbReference type="ARBA" id="ARBA00023160"/>
    </source>
</evidence>
<dbReference type="RefSeq" id="XP_012683004.2">
    <property type="nucleotide sequence ID" value="XM_012827550.3"/>
</dbReference>
<dbReference type="CTD" id="100150288"/>
<evidence type="ECO:0000256" key="14">
    <source>
        <dbReference type="HAMAP-Rule" id="MF_03206"/>
    </source>
</evidence>
<dbReference type="GO" id="GO:0006636">
    <property type="term" value="P:unsaturated fatty acid biosynthetic process"/>
    <property type="evidence" value="ECO:0007669"/>
    <property type="project" value="UniProtKB-UniRule"/>
</dbReference>
<keyword evidence="9 14" id="KW-0275">Fatty acid biosynthesis</keyword>
<dbReference type="GO" id="GO:0009922">
    <property type="term" value="F:fatty acid elongase activity"/>
    <property type="evidence" value="ECO:0007669"/>
    <property type="project" value="UniProtKB-UniRule"/>
</dbReference>
<dbReference type="InterPro" id="IPR002076">
    <property type="entry name" value="ELO_fam"/>
</dbReference>